<evidence type="ECO:0000313" key="2">
    <source>
        <dbReference type="Proteomes" id="UP000813215"/>
    </source>
</evidence>
<name>A0A9E3HB77_9NOST</name>
<dbReference type="Pfam" id="PF13809">
    <property type="entry name" value="Tubulin_2"/>
    <property type="match status" value="1"/>
</dbReference>
<proteinExistence type="predicted"/>
<gene>
    <name evidence="1" type="ORF">KME28_20585</name>
</gene>
<accession>A0A9E3HB77</accession>
<organism evidence="1 2">
    <name type="scientific">Pelatocladus maniniholoensis HA4357-MV3</name>
    <dbReference type="NCBI Taxonomy" id="1117104"/>
    <lineage>
        <taxon>Bacteria</taxon>
        <taxon>Bacillati</taxon>
        <taxon>Cyanobacteriota</taxon>
        <taxon>Cyanophyceae</taxon>
        <taxon>Nostocales</taxon>
        <taxon>Nostocaceae</taxon>
        <taxon>Pelatocladus</taxon>
    </lineage>
</organism>
<dbReference type="InterPro" id="IPR036525">
    <property type="entry name" value="Tubulin/FtsZ_GTPase_sf"/>
</dbReference>
<evidence type="ECO:0000313" key="1">
    <source>
        <dbReference type="EMBL" id="MBW4434041.1"/>
    </source>
</evidence>
<dbReference type="Gene3D" id="3.40.50.1440">
    <property type="entry name" value="Tubulin/FtsZ, GTPase domain"/>
    <property type="match status" value="1"/>
</dbReference>
<dbReference type="InterPro" id="IPR025904">
    <property type="entry name" value="Tubulin-like"/>
</dbReference>
<reference evidence="1" key="2">
    <citation type="journal article" date="2022" name="Microbiol. Resour. Announc.">
        <title>Metagenome Sequencing to Explore Phylogenomics of Terrestrial Cyanobacteria.</title>
        <authorList>
            <person name="Ward R.D."/>
            <person name="Stajich J.E."/>
            <person name="Johansen J.R."/>
            <person name="Huntemann M."/>
            <person name="Clum A."/>
            <person name="Foster B."/>
            <person name="Foster B."/>
            <person name="Roux S."/>
            <person name="Palaniappan K."/>
            <person name="Varghese N."/>
            <person name="Mukherjee S."/>
            <person name="Reddy T.B.K."/>
            <person name="Daum C."/>
            <person name="Copeland A."/>
            <person name="Chen I.A."/>
            <person name="Ivanova N.N."/>
            <person name="Kyrpides N.C."/>
            <person name="Shapiro N."/>
            <person name="Eloe-Fadrosh E.A."/>
            <person name="Pietrasiak N."/>
        </authorList>
    </citation>
    <scope>NUCLEOTIDE SEQUENCE</scope>
    <source>
        <strain evidence="1">HA4357-MV3</strain>
    </source>
</reference>
<protein>
    <recommendedName>
        <fullName evidence="3">Tubulin like</fullName>
    </recommendedName>
</protein>
<dbReference type="AlphaFoldDB" id="A0A9E3HB77"/>
<dbReference type="SUPFAM" id="SSF52490">
    <property type="entry name" value="Tubulin nucleotide-binding domain-like"/>
    <property type="match status" value="1"/>
</dbReference>
<sequence length="1084" mass="124791">MINITGNELQYRGINRTVCIGLGGTGRDVLMRIRRLIVDRYGDLNNLPIVSFVHIDTDKAATQVTGIRTGSIYHGVDLSFTEAEKVSATMSTSEVTMFVQGLERRSEYTRHGPYDHIGMWFPQQLIRNIKAVEEGAKGIRPVGRLAFFHNYQKITTAIETAERRTRGHEPILLKTGLKIEPGLNIFVVGSLCGGTGSGMFLDVAYSLRHLYVNQNVQIVGYLIISPQLYGNTPSMSANTYAALKELNYYSIPSTKFEACYDIQNLVFVQERRPAFDYAYLVSHQTGGEYQILTQGKLCNVIAHKIALDFSGELAPIVKGNRDNFLQHLIQWDKHPRPNGQRYLTFGLSAIYFPRDTIVQIALTHVSLQLVKFWLTGEGQSPDPVTLLERFILQYRWHSDLAKKDGIVTRLTESVQESNKSFTNAISAWRTKLEKLITNCQNRDDRDSVRQQLGREFREQFRKIQPGETESSRGIWLTRLLQIAPNITKELQSNIDDFIIQLLTPSDPNFSIKSSRDWLDILQYELSNYLQNIQEEMMRFNGWKTLEDVERKWRNAEQVIEDIEQKPSIPFISNKNNQVQVEAKRVVKEVCDLIKQNFDFAVLQEALQVVTNLEKHVQERITLLAAFNSLVESLHNIYEKQERDLKQLNFDEMSGEAIFDSEDVELCYQTMLPKDDFRRQLVLASAEITELTGKGQSLASFVDRDRAIALQLQKEIDVNVDKLFAPRCSNIVNSVIKRFMQNYSISARSTRLAQIMQEAEPLLSLNLSDPYFRDDPAKSSQLIGFKDVDELEVQQFKILLGKDLGIAGDKFKPTQSDDEILIVNEYAGFPLRLISNLENMRNPYLRELNSPTSFLHNDSRISFPDIVPPDVRVIEELEDVFYPALAFDLLQENQENHELEFQYYDSLRDIYNTASLSPEWSQALEELSNRKDISTELHKRLDNEISRIAKQPELWESEYLPKLREFVKQIDELPEDSPNYPYKATVVGTPYSSDPTAKEGIIIRFRRKMDERFNSTAQRSFAPTNTITQKAIPGEIIIDSSGDFNDNRVKRRSELEKLKQDLEEGFLTTEEYERERQRIFNKYPL</sequence>
<reference evidence="1" key="1">
    <citation type="submission" date="2021-05" db="EMBL/GenBank/DDBJ databases">
        <authorList>
            <person name="Pietrasiak N."/>
            <person name="Ward R."/>
            <person name="Stajich J.E."/>
            <person name="Kurbessoian T."/>
        </authorList>
    </citation>
    <scope>NUCLEOTIDE SEQUENCE</scope>
    <source>
        <strain evidence="1">HA4357-MV3</strain>
    </source>
</reference>
<comment type="caution">
    <text evidence="1">The sequence shown here is derived from an EMBL/GenBank/DDBJ whole genome shotgun (WGS) entry which is preliminary data.</text>
</comment>
<evidence type="ECO:0008006" key="3">
    <source>
        <dbReference type="Google" id="ProtNLM"/>
    </source>
</evidence>
<dbReference type="Proteomes" id="UP000813215">
    <property type="component" value="Unassembled WGS sequence"/>
</dbReference>
<dbReference type="EMBL" id="JAHHHW010000119">
    <property type="protein sequence ID" value="MBW4434041.1"/>
    <property type="molecule type" value="Genomic_DNA"/>
</dbReference>